<evidence type="ECO:0008006" key="10">
    <source>
        <dbReference type="Google" id="ProtNLM"/>
    </source>
</evidence>
<keyword evidence="2" id="KW-0723">Serine/threonine-protein kinase</keyword>
<evidence type="ECO:0000256" key="1">
    <source>
        <dbReference type="ARBA" id="ARBA00005354"/>
    </source>
</evidence>
<dbReference type="PANTHER" id="PTHR24349">
    <property type="entry name" value="SERINE/THREONINE-PROTEIN KINASE"/>
    <property type="match status" value="1"/>
</dbReference>
<keyword evidence="4" id="KW-0547">Nucleotide-binding</keyword>
<evidence type="ECO:0000256" key="2">
    <source>
        <dbReference type="ARBA" id="ARBA00022527"/>
    </source>
</evidence>
<evidence type="ECO:0000313" key="8">
    <source>
        <dbReference type="EMBL" id="KAH0913302.1"/>
    </source>
</evidence>
<comment type="similarity">
    <text evidence="1">Belongs to the protein kinase superfamily. CAMK Ser/Thr protein kinase family. CaMK subfamily.</text>
</comment>
<keyword evidence="3" id="KW-0808">Transferase</keyword>
<dbReference type="Gene3D" id="1.10.510.10">
    <property type="entry name" value="Transferase(Phosphotransferase) domain 1"/>
    <property type="match status" value="1"/>
</dbReference>
<dbReference type="EMBL" id="JAGKQM010000009">
    <property type="protein sequence ID" value="KAH0913302.1"/>
    <property type="molecule type" value="Genomic_DNA"/>
</dbReference>
<feature type="compositionally biased region" description="Basic and acidic residues" evidence="7">
    <location>
        <begin position="160"/>
        <end position="171"/>
    </location>
</feature>
<dbReference type="InterPro" id="IPR050205">
    <property type="entry name" value="CDPK_Ser/Thr_kinases"/>
</dbReference>
<keyword evidence="5" id="KW-0418">Kinase</keyword>
<evidence type="ECO:0000256" key="7">
    <source>
        <dbReference type="SAM" id="MobiDB-lite"/>
    </source>
</evidence>
<feature type="compositionally biased region" description="Low complexity" evidence="7">
    <location>
        <begin position="142"/>
        <end position="154"/>
    </location>
</feature>
<reference evidence="8 9" key="1">
    <citation type="submission" date="2021-05" db="EMBL/GenBank/DDBJ databases">
        <title>Genome Assembly of Synthetic Allotetraploid Brassica napus Reveals Homoeologous Exchanges between Subgenomes.</title>
        <authorList>
            <person name="Davis J.T."/>
        </authorList>
    </citation>
    <scope>NUCLEOTIDE SEQUENCE [LARGE SCALE GENOMIC DNA]</scope>
    <source>
        <strain evidence="9">cv. Da-Ae</strain>
        <tissue evidence="8">Seedling</tissue>
    </source>
</reference>
<evidence type="ECO:0000256" key="3">
    <source>
        <dbReference type="ARBA" id="ARBA00022679"/>
    </source>
</evidence>
<evidence type="ECO:0000313" key="9">
    <source>
        <dbReference type="Proteomes" id="UP000824890"/>
    </source>
</evidence>
<comment type="caution">
    <text evidence="8">The sequence shown here is derived from an EMBL/GenBank/DDBJ whole genome shotgun (WGS) entry which is preliminary data.</text>
</comment>
<keyword evidence="6" id="KW-0067">ATP-binding</keyword>
<keyword evidence="9" id="KW-1185">Reference proteome</keyword>
<evidence type="ECO:0000256" key="6">
    <source>
        <dbReference type="ARBA" id="ARBA00022840"/>
    </source>
</evidence>
<dbReference type="InterPro" id="IPR011009">
    <property type="entry name" value="Kinase-like_dom_sf"/>
</dbReference>
<evidence type="ECO:0000256" key="5">
    <source>
        <dbReference type="ARBA" id="ARBA00022777"/>
    </source>
</evidence>
<dbReference type="Proteomes" id="UP000824890">
    <property type="component" value="Unassembled WGS sequence"/>
</dbReference>
<name>A0ABQ8C899_BRANA</name>
<sequence length="264" mass="28734">MSTTARSPFDSYEPWGNITSYAKDLIRGMLCVDPSQRLTADGVLAHSWMEELSEPGQEQYGRDGVGCEGLESGGCSFSTEYVSREQDYSFSMGQLEESIDNDCRSSFSSFLPAVNSNVPPTSGFGGFSFDGEQLESELPSMPSFTFFSPSPSTTQNNNTHETDEKLGDSSPKRLLPSPESSSQLERGEEAGESQTEAAGGKTETRRERGNWSRISGLHSKRNRTIGIGELDQLVVDVAVTESIIRWASCTHIPTAPSLTLSLVC</sequence>
<gene>
    <name evidence="8" type="ORF">HID58_036623</name>
</gene>
<evidence type="ECO:0000256" key="4">
    <source>
        <dbReference type="ARBA" id="ARBA00022741"/>
    </source>
</evidence>
<proteinExistence type="inferred from homology"/>
<feature type="region of interest" description="Disordered" evidence="7">
    <location>
        <begin position="139"/>
        <end position="214"/>
    </location>
</feature>
<accession>A0ABQ8C899</accession>
<protein>
    <recommendedName>
        <fullName evidence="10">Protein kinase domain-containing protein</fullName>
    </recommendedName>
</protein>
<feature type="compositionally biased region" description="Low complexity" evidence="7">
    <location>
        <begin position="174"/>
        <end position="184"/>
    </location>
</feature>
<organism evidence="8 9">
    <name type="scientific">Brassica napus</name>
    <name type="common">Rape</name>
    <dbReference type="NCBI Taxonomy" id="3708"/>
    <lineage>
        <taxon>Eukaryota</taxon>
        <taxon>Viridiplantae</taxon>
        <taxon>Streptophyta</taxon>
        <taxon>Embryophyta</taxon>
        <taxon>Tracheophyta</taxon>
        <taxon>Spermatophyta</taxon>
        <taxon>Magnoliopsida</taxon>
        <taxon>eudicotyledons</taxon>
        <taxon>Gunneridae</taxon>
        <taxon>Pentapetalae</taxon>
        <taxon>rosids</taxon>
        <taxon>malvids</taxon>
        <taxon>Brassicales</taxon>
        <taxon>Brassicaceae</taxon>
        <taxon>Brassiceae</taxon>
        <taxon>Brassica</taxon>
    </lineage>
</organism>
<dbReference type="SUPFAM" id="SSF56112">
    <property type="entry name" value="Protein kinase-like (PK-like)"/>
    <property type="match status" value="1"/>
</dbReference>